<comment type="caution">
    <text evidence="1">The sequence shown here is derived from an EMBL/GenBank/DDBJ whole genome shotgun (WGS) entry which is preliminary data.</text>
</comment>
<dbReference type="EMBL" id="BAAALD010000015">
    <property type="protein sequence ID" value="GAA1079501.1"/>
    <property type="molecule type" value="Genomic_DNA"/>
</dbReference>
<gene>
    <name evidence="1" type="ORF">GCM10009663_22300</name>
</gene>
<keyword evidence="2" id="KW-1185">Reference proteome</keyword>
<dbReference type="Proteomes" id="UP001499987">
    <property type="component" value="Unassembled WGS sequence"/>
</dbReference>
<proteinExistence type="predicted"/>
<evidence type="ECO:0000313" key="1">
    <source>
        <dbReference type="EMBL" id="GAA1079501.1"/>
    </source>
</evidence>
<protein>
    <submittedName>
        <fullName evidence="1">Uncharacterized protein</fullName>
    </submittedName>
</protein>
<accession>A0ABP4DYB3</accession>
<sequence length="77" mass="8010">MSIGWWPASITRAVHVSTAVLRARAAIDALTTPAESAVDLNIRKVAQHLGLACRAGFDATTATSLNAVLRPGTSITP</sequence>
<evidence type="ECO:0000313" key="2">
    <source>
        <dbReference type="Proteomes" id="UP001499987"/>
    </source>
</evidence>
<name>A0ABP4DYB3_9ACTN</name>
<dbReference type="RefSeq" id="WP_344623372.1">
    <property type="nucleotide sequence ID" value="NZ_BAAALD010000015.1"/>
</dbReference>
<organism evidence="1 2">
    <name type="scientific">Kitasatospora arboriphila</name>
    <dbReference type="NCBI Taxonomy" id="258052"/>
    <lineage>
        <taxon>Bacteria</taxon>
        <taxon>Bacillati</taxon>
        <taxon>Actinomycetota</taxon>
        <taxon>Actinomycetes</taxon>
        <taxon>Kitasatosporales</taxon>
        <taxon>Streptomycetaceae</taxon>
        <taxon>Kitasatospora</taxon>
    </lineage>
</organism>
<reference evidence="2" key="1">
    <citation type="journal article" date="2019" name="Int. J. Syst. Evol. Microbiol.">
        <title>The Global Catalogue of Microorganisms (GCM) 10K type strain sequencing project: providing services to taxonomists for standard genome sequencing and annotation.</title>
        <authorList>
            <consortium name="The Broad Institute Genomics Platform"/>
            <consortium name="The Broad Institute Genome Sequencing Center for Infectious Disease"/>
            <person name="Wu L."/>
            <person name="Ma J."/>
        </authorList>
    </citation>
    <scope>NUCLEOTIDE SEQUENCE [LARGE SCALE GENOMIC DNA]</scope>
    <source>
        <strain evidence="2">JCM 13002</strain>
    </source>
</reference>